<evidence type="ECO:0000313" key="4">
    <source>
        <dbReference type="EMBL" id="VFT89495.1"/>
    </source>
</evidence>
<dbReference type="PANTHER" id="PTHR19303">
    <property type="entry name" value="TRANSPOSON"/>
    <property type="match status" value="1"/>
</dbReference>
<dbReference type="GO" id="GO:0005634">
    <property type="term" value="C:nucleus"/>
    <property type="evidence" value="ECO:0007669"/>
    <property type="project" value="TreeGrafter"/>
</dbReference>
<keyword evidence="1" id="KW-0238">DNA-binding</keyword>
<dbReference type="InterPro" id="IPR050863">
    <property type="entry name" value="CenT-Element_Derived"/>
</dbReference>
<sequence length="404" mass="45070">MSSQGKMKMRMTLTDKHALCTESASRPTATYNELAAWAFQTFNLATTPTKATIGNILKRHRDLPTRADSKARSIDRPVKLHEVETKLVEWVLRCEELGVCITGELIRQQAKSYCQELGVPSSRSIAFSKGWLFKFQQKHGLSCKTQHGEAASVAPEAVRQGRKAMLNATGGYSARNIYNMDETAFFYCMSPHRSITRNRVPGSKKSKKRITVALTTNSDGSDHVEPLFIGTAARPRCFRGRSGDDMGFDYHASKKGWMTGAIFSAYLSSLNKRMIDEGRKVLLLVDNAPSHTVDDEVRLENVKVQMLPKNTTAHLQPQDAGVIASFKAKLKQRKLKNALDQIDMVMRGRQDRLYEVPLDEAMAWAKEAWRSVSQTTVSNCWARTGIVDGDLSAFGAQVAELGFE</sequence>
<dbReference type="OrthoDB" id="76498at2759"/>
<dbReference type="Gene3D" id="1.10.10.60">
    <property type="entry name" value="Homeodomain-like"/>
    <property type="match status" value="1"/>
</dbReference>
<dbReference type="InterPro" id="IPR036397">
    <property type="entry name" value="RNaseH_sf"/>
</dbReference>
<proteinExistence type="predicted"/>
<gene>
    <name evidence="4" type="primary">Aste57867_12645</name>
    <name evidence="3" type="ORF">As57867_012599</name>
    <name evidence="4" type="ORF">ASTE57867_12645</name>
</gene>
<name>A0A485KXG9_9STRA</name>
<reference evidence="4 5" key="1">
    <citation type="submission" date="2019-03" db="EMBL/GenBank/DDBJ databases">
        <authorList>
            <person name="Gaulin E."/>
            <person name="Dumas B."/>
        </authorList>
    </citation>
    <scope>NUCLEOTIDE SEQUENCE [LARGE SCALE GENOMIC DNA]</scope>
    <source>
        <strain evidence="4">CBS 568.67</strain>
    </source>
</reference>
<evidence type="ECO:0000313" key="5">
    <source>
        <dbReference type="Proteomes" id="UP000332933"/>
    </source>
</evidence>
<dbReference type="EMBL" id="VJMH01005382">
    <property type="protein sequence ID" value="KAF0696620.1"/>
    <property type="molecule type" value="Genomic_DNA"/>
</dbReference>
<dbReference type="PROSITE" id="PS51253">
    <property type="entry name" value="HTH_CENPB"/>
    <property type="match status" value="1"/>
</dbReference>
<dbReference type="SMART" id="SM00674">
    <property type="entry name" value="CENPB"/>
    <property type="match status" value="1"/>
</dbReference>
<dbReference type="InterPro" id="IPR004875">
    <property type="entry name" value="DDE_SF_endonuclease_dom"/>
</dbReference>
<dbReference type="PANTHER" id="PTHR19303:SF73">
    <property type="entry name" value="PROTEIN PDC2"/>
    <property type="match status" value="1"/>
</dbReference>
<organism evidence="4 5">
    <name type="scientific">Aphanomyces stellatus</name>
    <dbReference type="NCBI Taxonomy" id="120398"/>
    <lineage>
        <taxon>Eukaryota</taxon>
        <taxon>Sar</taxon>
        <taxon>Stramenopiles</taxon>
        <taxon>Oomycota</taxon>
        <taxon>Saprolegniomycetes</taxon>
        <taxon>Saprolegniales</taxon>
        <taxon>Verrucalvaceae</taxon>
        <taxon>Aphanomyces</taxon>
    </lineage>
</organism>
<dbReference type="Pfam" id="PF03184">
    <property type="entry name" value="DDE_1"/>
    <property type="match status" value="1"/>
</dbReference>
<dbReference type="GO" id="GO:0003677">
    <property type="term" value="F:DNA binding"/>
    <property type="evidence" value="ECO:0007669"/>
    <property type="project" value="UniProtKB-KW"/>
</dbReference>
<dbReference type="AlphaFoldDB" id="A0A485KXG9"/>
<feature type="domain" description="HTH CENPB-type" evidence="2">
    <location>
        <begin position="71"/>
        <end position="145"/>
    </location>
</feature>
<reference evidence="3" key="2">
    <citation type="submission" date="2019-06" db="EMBL/GenBank/DDBJ databases">
        <title>Genomics analysis of Aphanomyces spp. identifies a new class of oomycete effector associated with host adaptation.</title>
        <authorList>
            <person name="Gaulin E."/>
        </authorList>
    </citation>
    <scope>NUCLEOTIDE SEQUENCE</scope>
    <source>
        <strain evidence="3">CBS 578.67</strain>
    </source>
</reference>
<dbReference type="SUPFAM" id="SSF46689">
    <property type="entry name" value="Homeodomain-like"/>
    <property type="match status" value="1"/>
</dbReference>
<dbReference type="Pfam" id="PF03221">
    <property type="entry name" value="HTH_Tnp_Tc5"/>
    <property type="match status" value="1"/>
</dbReference>
<dbReference type="InterPro" id="IPR006600">
    <property type="entry name" value="HTH_CenpB_DNA-bd_dom"/>
</dbReference>
<dbReference type="Gene3D" id="3.30.420.10">
    <property type="entry name" value="Ribonuclease H-like superfamily/Ribonuclease H"/>
    <property type="match status" value="1"/>
</dbReference>
<evidence type="ECO:0000256" key="1">
    <source>
        <dbReference type="ARBA" id="ARBA00023125"/>
    </source>
</evidence>
<evidence type="ECO:0000259" key="2">
    <source>
        <dbReference type="PROSITE" id="PS51253"/>
    </source>
</evidence>
<accession>A0A485KXG9</accession>
<protein>
    <submittedName>
        <fullName evidence="4">Aste57867_12645 protein</fullName>
    </submittedName>
</protein>
<evidence type="ECO:0000313" key="3">
    <source>
        <dbReference type="EMBL" id="KAF0696620.1"/>
    </source>
</evidence>
<keyword evidence="5" id="KW-1185">Reference proteome</keyword>
<dbReference type="InterPro" id="IPR009057">
    <property type="entry name" value="Homeodomain-like_sf"/>
</dbReference>
<dbReference type="Proteomes" id="UP000332933">
    <property type="component" value="Unassembled WGS sequence"/>
</dbReference>
<dbReference type="EMBL" id="CAADRA010005403">
    <property type="protein sequence ID" value="VFT89495.1"/>
    <property type="molecule type" value="Genomic_DNA"/>
</dbReference>